<evidence type="ECO:0000256" key="2">
    <source>
        <dbReference type="ARBA" id="ARBA00023015"/>
    </source>
</evidence>
<dbReference type="InterPro" id="IPR013324">
    <property type="entry name" value="RNA_pol_sigma_r3/r4-like"/>
</dbReference>
<sequence>MSTLAERQDITVLLSDWQAGDAGALTELSQLVYKKLHQLAGSYMFKERSGHTLQPTALVNEAFISLMTSNVSFQDQLHFYRLAATMMRRILVDHARARLTAKRGDGSQQVTLTEQAQVTADPVNIIALHNAMLALADFDPDKAQILELQFFAGLTTSQIAQLYGVSGKTIERGSKLAKAWLYQSL</sequence>
<dbReference type="Gene3D" id="1.10.1740.10">
    <property type="match status" value="1"/>
</dbReference>
<dbReference type="Gene3D" id="1.10.10.10">
    <property type="entry name" value="Winged helix-like DNA-binding domain superfamily/Winged helix DNA-binding domain"/>
    <property type="match status" value="1"/>
</dbReference>
<dbReference type="EMBL" id="JALAAR010000001">
    <property type="protein sequence ID" value="MEH8015731.1"/>
    <property type="molecule type" value="Genomic_DNA"/>
</dbReference>
<name>A0ABU8C1C6_9GAMM</name>
<keyword evidence="3" id="KW-0731">Sigma factor</keyword>
<accession>A0ABU8C1C6</accession>
<dbReference type="Proteomes" id="UP001375382">
    <property type="component" value="Unassembled WGS sequence"/>
</dbReference>
<keyword evidence="4" id="KW-0804">Transcription</keyword>
<proteinExistence type="inferred from homology"/>
<dbReference type="NCBIfam" id="TIGR02937">
    <property type="entry name" value="sigma70-ECF"/>
    <property type="match status" value="1"/>
</dbReference>
<dbReference type="RefSeq" id="WP_335734152.1">
    <property type="nucleotide sequence ID" value="NZ_JALAAR010000001.1"/>
</dbReference>
<dbReference type="InterPro" id="IPR053812">
    <property type="entry name" value="HTH_Sigma70_ECF-like"/>
</dbReference>
<comment type="caution">
    <text evidence="6">The sequence shown here is derived from an EMBL/GenBank/DDBJ whole genome shotgun (WGS) entry which is preliminary data.</text>
</comment>
<evidence type="ECO:0000256" key="3">
    <source>
        <dbReference type="ARBA" id="ARBA00023082"/>
    </source>
</evidence>
<dbReference type="PANTHER" id="PTHR43133:SF39">
    <property type="entry name" value="SIMILAR TO RNA POLYMERASE SIGMA-E FACTOR"/>
    <property type="match status" value="1"/>
</dbReference>
<evidence type="ECO:0000313" key="7">
    <source>
        <dbReference type="Proteomes" id="UP001375382"/>
    </source>
</evidence>
<reference evidence="6 7" key="1">
    <citation type="journal article" date="2023" name="Ecotoxicol. Environ. Saf.">
        <title>Mercury remediation potential of mercury-resistant strain Rheinheimera metallidurans sp. nov. isolated from a municipal waste dumping site.</title>
        <authorList>
            <person name="Yadav V."/>
            <person name="Manjhi A."/>
            <person name="Vadakedath N."/>
        </authorList>
    </citation>
    <scope>NUCLEOTIDE SEQUENCE [LARGE SCALE GENOMIC DNA]</scope>
    <source>
        <strain evidence="6 7">E-49</strain>
    </source>
</reference>
<dbReference type="InterPro" id="IPR014284">
    <property type="entry name" value="RNA_pol_sigma-70_dom"/>
</dbReference>
<dbReference type="InterPro" id="IPR039425">
    <property type="entry name" value="RNA_pol_sigma-70-like"/>
</dbReference>
<dbReference type="InterPro" id="IPR013325">
    <property type="entry name" value="RNA_pol_sigma_r2"/>
</dbReference>
<keyword evidence="7" id="KW-1185">Reference proteome</keyword>
<dbReference type="SUPFAM" id="SSF88659">
    <property type="entry name" value="Sigma3 and sigma4 domains of RNA polymerase sigma factors"/>
    <property type="match status" value="1"/>
</dbReference>
<keyword evidence="2" id="KW-0805">Transcription regulation</keyword>
<dbReference type="Pfam" id="PF07638">
    <property type="entry name" value="Sigma70_ECF"/>
    <property type="match status" value="1"/>
</dbReference>
<feature type="domain" description="RNA polymerase sigma-70 ECF-like HTH" evidence="5">
    <location>
        <begin position="8"/>
        <end position="184"/>
    </location>
</feature>
<evidence type="ECO:0000259" key="5">
    <source>
        <dbReference type="Pfam" id="PF07638"/>
    </source>
</evidence>
<gene>
    <name evidence="6" type="ORF">MN202_00665</name>
</gene>
<protein>
    <submittedName>
        <fullName evidence="6">ECF-type sigma factor</fullName>
    </submittedName>
</protein>
<evidence type="ECO:0000313" key="6">
    <source>
        <dbReference type="EMBL" id="MEH8015731.1"/>
    </source>
</evidence>
<organism evidence="6 7">
    <name type="scientific">Rheinheimera muenzenbergensis</name>
    <dbReference type="NCBI Taxonomy" id="1193628"/>
    <lineage>
        <taxon>Bacteria</taxon>
        <taxon>Pseudomonadati</taxon>
        <taxon>Pseudomonadota</taxon>
        <taxon>Gammaproteobacteria</taxon>
        <taxon>Chromatiales</taxon>
        <taxon>Chromatiaceae</taxon>
        <taxon>Rheinheimera</taxon>
    </lineage>
</organism>
<evidence type="ECO:0000256" key="4">
    <source>
        <dbReference type="ARBA" id="ARBA00023163"/>
    </source>
</evidence>
<dbReference type="PANTHER" id="PTHR43133">
    <property type="entry name" value="RNA POLYMERASE ECF-TYPE SIGMA FACTO"/>
    <property type="match status" value="1"/>
</dbReference>
<dbReference type="InterPro" id="IPR011517">
    <property type="entry name" value="RNA_pol_sigma70_ECF-like"/>
</dbReference>
<evidence type="ECO:0000256" key="1">
    <source>
        <dbReference type="ARBA" id="ARBA00010641"/>
    </source>
</evidence>
<dbReference type="SUPFAM" id="SSF88946">
    <property type="entry name" value="Sigma2 domain of RNA polymerase sigma factors"/>
    <property type="match status" value="1"/>
</dbReference>
<dbReference type="InterPro" id="IPR036388">
    <property type="entry name" value="WH-like_DNA-bd_sf"/>
</dbReference>
<dbReference type="NCBIfam" id="TIGR02999">
    <property type="entry name" value="Sig-70_X6"/>
    <property type="match status" value="1"/>
</dbReference>
<comment type="similarity">
    <text evidence="1">Belongs to the sigma-70 factor family. ECF subfamily.</text>
</comment>